<dbReference type="SUPFAM" id="SSF46785">
    <property type="entry name" value="Winged helix' DNA-binding domain"/>
    <property type="match status" value="1"/>
</dbReference>
<dbReference type="Proteomes" id="UP001623592">
    <property type="component" value="Unassembled WGS sequence"/>
</dbReference>
<dbReference type="InterPro" id="IPR036388">
    <property type="entry name" value="WH-like_DNA-bd_sf"/>
</dbReference>
<dbReference type="PANTHER" id="PTHR33204:SF29">
    <property type="entry name" value="TRANSCRIPTIONAL REGULATOR"/>
    <property type="match status" value="1"/>
</dbReference>
<evidence type="ECO:0000256" key="1">
    <source>
        <dbReference type="ARBA" id="ARBA00023015"/>
    </source>
</evidence>
<keyword evidence="1" id="KW-0805">Transcription regulation</keyword>
<evidence type="ECO:0000259" key="4">
    <source>
        <dbReference type="PROSITE" id="PS51118"/>
    </source>
</evidence>
<dbReference type="InterPro" id="IPR036390">
    <property type="entry name" value="WH_DNA-bd_sf"/>
</dbReference>
<evidence type="ECO:0000313" key="6">
    <source>
        <dbReference type="Proteomes" id="UP001623592"/>
    </source>
</evidence>
<evidence type="ECO:0000256" key="3">
    <source>
        <dbReference type="ARBA" id="ARBA00023163"/>
    </source>
</evidence>
<keyword evidence="6" id="KW-1185">Reference proteome</keyword>
<protein>
    <submittedName>
        <fullName evidence="5">Winged helix-turn-helix transcriptional regulator</fullName>
    </submittedName>
</protein>
<gene>
    <name evidence="5" type="ORF">ACJDT4_11415</name>
</gene>
<evidence type="ECO:0000313" key="5">
    <source>
        <dbReference type="EMBL" id="MFL0251032.1"/>
    </source>
</evidence>
<name>A0ABW8TGX7_9CLOT</name>
<dbReference type="RefSeq" id="WP_406787688.1">
    <property type="nucleotide sequence ID" value="NZ_JBJIAA010000008.1"/>
</dbReference>
<keyword evidence="2" id="KW-0238">DNA-binding</keyword>
<reference evidence="5 6" key="1">
    <citation type="submission" date="2024-11" db="EMBL/GenBank/DDBJ databases">
        <authorList>
            <person name="Heng Y.C."/>
            <person name="Lim A.C.H."/>
            <person name="Lee J.K.Y."/>
            <person name="Kittelmann S."/>
        </authorList>
    </citation>
    <scope>NUCLEOTIDE SEQUENCE [LARGE SCALE GENOMIC DNA]</scope>
    <source>
        <strain evidence="5 6">WILCCON 0114</strain>
    </source>
</reference>
<feature type="domain" description="HTH hxlR-type" evidence="4">
    <location>
        <begin position="11"/>
        <end position="109"/>
    </location>
</feature>
<accession>A0ABW8TGX7</accession>
<dbReference type="Gene3D" id="1.10.10.10">
    <property type="entry name" value="Winged helix-like DNA-binding domain superfamily/Winged helix DNA-binding domain"/>
    <property type="match status" value="1"/>
</dbReference>
<proteinExistence type="predicted"/>
<dbReference type="InterPro" id="IPR011991">
    <property type="entry name" value="ArsR-like_HTH"/>
</dbReference>
<comment type="caution">
    <text evidence="5">The sequence shown here is derived from an EMBL/GenBank/DDBJ whole genome shotgun (WGS) entry which is preliminary data.</text>
</comment>
<dbReference type="CDD" id="cd00090">
    <property type="entry name" value="HTH_ARSR"/>
    <property type="match status" value="1"/>
</dbReference>
<sequence>MLTQEELFGKCPYATSQKILSGKWALIILHHLSEKTLRFSELQKLLPDITQATLTKQLRTLEKHGIIIRTVYPEVPPKVEYKLSEIGKEFSVVLDSLKIWGEKYIKTVKNNK</sequence>
<dbReference type="PANTHER" id="PTHR33204">
    <property type="entry name" value="TRANSCRIPTIONAL REGULATOR, MARR FAMILY"/>
    <property type="match status" value="1"/>
</dbReference>
<dbReference type="PROSITE" id="PS51118">
    <property type="entry name" value="HTH_HXLR"/>
    <property type="match status" value="1"/>
</dbReference>
<evidence type="ECO:0000256" key="2">
    <source>
        <dbReference type="ARBA" id="ARBA00023125"/>
    </source>
</evidence>
<organism evidence="5 6">
    <name type="scientific">Clostridium neuense</name>
    <dbReference type="NCBI Taxonomy" id="1728934"/>
    <lineage>
        <taxon>Bacteria</taxon>
        <taxon>Bacillati</taxon>
        <taxon>Bacillota</taxon>
        <taxon>Clostridia</taxon>
        <taxon>Eubacteriales</taxon>
        <taxon>Clostridiaceae</taxon>
        <taxon>Clostridium</taxon>
    </lineage>
</organism>
<dbReference type="EMBL" id="JBJIAA010000008">
    <property type="protein sequence ID" value="MFL0251032.1"/>
    <property type="molecule type" value="Genomic_DNA"/>
</dbReference>
<dbReference type="Pfam" id="PF01638">
    <property type="entry name" value="HxlR"/>
    <property type="match status" value="1"/>
</dbReference>
<dbReference type="InterPro" id="IPR002577">
    <property type="entry name" value="HTH_HxlR"/>
</dbReference>
<keyword evidence="3" id="KW-0804">Transcription</keyword>